<dbReference type="RefSeq" id="WP_018748244.1">
    <property type="nucleotide sequence ID" value="NZ_BSOZ01000002.1"/>
</dbReference>
<dbReference type="Proteomes" id="UP001156836">
    <property type="component" value="Unassembled WGS sequence"/>
</dbReference>
<gene>
    <name evidence="1" type="ORF">GCM10007860_02850</name>
</gene>
<protein>
    <submittedName>
        <fullName evidence="1">Uncharacterized protein</fullName>
    </submittedName>
</protein>
<evidence type="ECO:0000313" key="2">
    <source>
        <dbReference type="Proteomes" id="UP001156836"/>
    </source>
</evidence>
<sequence>MSIRLLVFRLTVSSSYAENVEYEAEGDDFDTVQWWLADDEAWRVRTYAVDQDIHVHQVPQALAEDVARQNTEKHYADVLGEMHVFDLTGVDDAAGIARLVAQLGGNFEPARNGRFGFWNPTGATYRSQTQPE</sequence>
<name>A0ABQ6BSD8_9NEIS</name>
<accession>A0ABQ6BSD8</accession>
<organism evidence="1 2">
    <name type="scientific">Chitiniphilus shinanonensis</name>
    <dbReference type="NCBI Taxonomy" id="553088"/>
    <lineage>
        <taxon>Bacteria</taxon>
        <taxon>Pseudomonadati</taxon>
        <taxon>Pseudomonadota</taxon>
        <taxon>Betaproteobacteria</taxon>
        <taxon>Neisseriales</taxon>
        <taxon>Chitinibacteraceae</taxon>
        <taxon>Chitiniphilus</taxon>
    </lineage>
</organism>
<dbReference type="EMBL" id="BSOZ01000002">
    <property type="protein sequence ID" value="GLS03142.1"/>
    <property type="molecule type" value="Genomic_DNA"/>
</dbReference>
<comment type="caution">
    <text evidence="1">The sequence shown here is derived from an EMBL/GenBank/DDBJ whole genome shotgun (WGS) entry which is preliminary data.</text>
</comment>
<evidence type="ECO:0000313" key="1">
    <source>
        <dbReference type="EMBL" id="GLS03142.1"/>
    </source>
</evidence>
<reference evidence="2" key="1">
    <citation type="journal article" date="2019" name="Int. J. Syst. Evol. Microbiol.">
        <title>The Global Catalogue of Microorganisms (GCM) 10K type strain sequencing project: providing services to taxonomists for standard genome sequencing and annotation.</title>
        <authorList>
            <consortium name="The Broad Institute Genomics Platform"/>
            <consortium name="The Broad Institute Genome Sequencing Center for Infectious Disease"/>
            <person name="Wu L."/>
            <person name="Ma J."/>
        </authorList>
    </citation>
    <scope>NUCLEOTIDE SEQUENCE [LARGE SCALE GENOMIC DNA]</scope>
    <source>
        <strain evidence="2">NBRC 104970</strain>
    </source>
</reference>
<keyword evidence="2" id="KW-1185">Reference proteome</keyword>
<proteinExistence type="predicted"/>